<accession>A0ABU6XPQ2</accession>
<protein>
    <recommendedName>
        <fullName evidence="6">GRF-type domain-containing protein</fullName>
    </recommendedName>
</protein>
<feature type="domain" description="GRF-type" evidence="6">
    <location>
        <begin position="47"/>
        <end position="91"/>
    </location>
</feature>
<keyword evidence="8" id="KW-1185">Reference proteome</keyword>
<feature type="compositionally biased region" description="Low complexity" evidence="5">
    <location>
        <begin position="1"/>
        <end position="11"/>
    </location>
</feature>
<feature type="non-terminal residue" evidence="7">
    <location>
        <position position="145"/>
    </location>
</feature>
<evidence type="ECO:0000313" key="7">
    <source>
        <dbReference type="EMBL" id="MED6198828.1"/>
    </source>
</evidence>
<dbReference type="EMBL" id="JASCZI010212233">
    <property type="protein sequence ID" value="MED6198828.1"/>
    <property type="molecule type" value="Genomic_DNA"/>
</dbReference>
<gene>
    <name evidence="7" type="ORF">PIB30_070179</name>
</gene>
<comment type="caution">
    <text evidence="7">The sequence shown here is derived from an EMBL/GenBank/DDBJ whole genome shotgun (WGS) entry which is preliminary data.</text>
</comment>
<evidence type="ECO:0000256" key="2">
    <source>
        <dbReference type="ARBA" id="ARBA00022771"/>
    </source>
</evidence>
<dbReference type="Pfam" id="PF06839">
    <property type="entry name" value="Zn_ribbon_GRF"/>
    <property type="match status" value="1"/>
</dbReference>
<keyword evidence="2 4" id="KW-0863">Zinc-finger</keyword>
<reference evidence="7 8" key="1">
    <citation type="journal article" date="2023" name="Plants (Basel)">
        <title>Bridging the Gap: Combining Genomics and Transcriptomics Approaches to Understand Stylosanthes scabra, an Orphan Legume from the Brazilian Caatinga.</title>
        <authorList>
            <person name="Ferreira-Neto J.R.C."/>
            <person name="da Silva M.D."/>
            <person name="Binneck E."/>
            <person name="de Melo N.F."/>
            <person name="da Silva R.H."/>
            <person name="de Melo A.L.T.M."/>
            <person name="Pandolfi V."/>
            <person name="Bustamante F.O."/>
            <person name="Brasileiro-Vidal A.C."/>
            <person name="Benko-Iseppon A.M."/>
        </authorList>
    </citation>
    <scope>NUCLEOTIDE SEQUENCE [LARGE SCALE GENOMIC DNA]</scope>
    <source>
        <tissue evidence="7">Leaves</tissue>
    </source>
</reference>
<dbReference type="Proteomes" id="UP001341840">
    <property type="component" value="Unassembled WGS sequence"/>
</dbReference>
<dbReference type="InterPro" id="IPR010666">
    <property type="entry name" value="Znf_GRF"/>
</dbReference>
<dbReference type="PANTHER" id="PTHR33248">
    <property type="entry name" value="ZINC ION-BINDING PROTEIN"/>
    <property type="match status" value="1"/>
</dbReference>
<evidence type="ECO:0000256" key="5">
    <source>
        <dbReference type="SAM" id="MobiDB-lite"/>
    </source>
</evidence>
<keyword evidence="3" id="KW-0862">Zinc</keyword>
<evidence type="ECO:0000256" key="1">
    <source>
        <dbReference type="ARBA" id="ARBA00022723"/>
    </source>
</evidence>
<sequence>MESEGVSSGSRGSAGGLACRSERSSSATHGVFLLKGVEDRDGVAPKCHCGVYVVLYMSKTANNPNRLFFGCPFFKKARLPHCQFFLWLDKHTEQLGKAGEIKYAGDTDGLDQQLAMVSVEDRVRKLEDRVAAIELKNKPNLGCWQ</sequence>
<organism evidence="7 8">
    <name type="scientific">Stylosanthes scabra</name>
    <dbReference type="NCBI Taxonomy" id="79078"/>
    <lineage>
        <taxon>Eukaryota</taxon>
        <taxon>Viridiplantae</taxon>
        <taxon>Streptophyta</taxon>
        <taxon>Embryophyta</taxon>
        <taxon>Tracheophyta</taxon>
        <taxon>Spermatophyta</taxon>
        <taxon>Magnoliopsida</taxon>
        <taxon>eudicotyledons</taxon>
        <taxon>Gunneridae</taxon>
        <taxon>Pentapetalae</taxon>
        <taxon>rosids</taxon>
        <taxon>fabids</taxon>
        <taxon>Fabales</taxon>
        <taxon>Fabaceae</taxon>
        <taxon>Papilionoideae</taxon>
        <taxon>50 kb inversion clade</taxon>
        <taxon>dalbergioids sensu lato</taxon>
        <taxon>Dalbergieae</taxon>
        <taxon>Pterocarpus clade</taxon>
        <taxon>Stylosanthes</taxon>
    </lineage>
</organism>
<evidence type="ECO:0000259" key="6">
    <source>
        <dbReference type="PROSITE" id="PS51999"/>
    </source>
</evidence>
<evidence type="ECO:0000313" key="8">
    <source>
        <dbReference type="Proteomes" id="UP001341840"/>
    </source>
</evidence>
<name>A0ABU6XPQ2_9FABA</name>
<dbReference type="PROSITE" id="PS51999">
    <property type="entry name" value="ZF_GRF"/>
    <property type="match status" value="1"/>
</dbReference>
<feature type="region of interest" description="Disordered" evidence="5">
    <location>
        <begin position="1"/>
        <end position="21"/>
    </location>
</feature>
<evidence type="ECO:0000256" key="3">
    <source>
        <dbReference type="ARBA" id="ARBA00022833"/>
    </source>
</evidence>
<evidence type="ECO:0000256" key="4">
    <source>
        <dbReference type="PROSITE-ProRule" id="PRU01343"/>
    </source>
</evidence>
<keyword evidence="1" id="KW-0479">Metal-binding</keyword>
<proteinExistence type="predicted"/>